<keyword evidence="2" id="KW-1185">Reference proteome</keyword>
<gene>
    <name evidence="1" type="ORF">CITCOLO1_LOCUS1522</name>
</gene>
<proteinExistence type="predicted"/>
<reference evidence="1 2" key="1">
    <citation type="submission" date="2024-03" db="EMBL/GenBank/DDBJ databases">
        <authorList>
            <person name="Gkanogiannis A."/>
            <person name="Becerra Lopez-Lavalle L."/>
        </authorList>
    </citation>
    <scope>NUCLEOTIDE SEQUENCE [LARGE SCALE GENOMIC DNA]</scope>
</reference>
<evidence type="ECO:0000313" key="1">
    <source>
        <dbReference type="EMBL" id="CAK9309920.1"/>
    </source>
</evidence>
<name>A0ABP0XT88_9ROSI</name>
<organism evidence="1 2">
    <name type="scientific">Citrullus colocynthis</name>
    <name type="common">colocynth</name>
    <dbReference type="NCBI Taxonomy" id="252529"/>
    <lineage>
        <taxon>Eukaryota</taxon>
        <taxon>Viridiplantae</taxon>
        <taxon>Streptophyta</taxon>
        <taxon>Embryophyta</taxon>
        <taxon>Tracheophyta</taxon>
        <taxon>Spermatophyta</taxon>
        <taxon>Magnoliopsida</taxon>
        <taxon>eudicotyledons</taxon>
        <taxon>Gunneridae</taxon>
        <taxon>Pentapetalae</taxon>
        <taxon>rosids</taxon>
        <taxon>fabids</taxon>
        <taxon>Cucurbitales</taxon>
        <taxon>Cucurbitaceae</taxon>
        <taxon>Benincaseae</taxon>
        <taxon>Citrullus</taxon>
    </lineage>
</organism>
<evidence type="ECO:0000313" key="2">
    <source>
        <dbReference type="Proteomes" id="UP001642487"/>
    </source>
</evidence>
<accession>A0ABP0XT88</accession>
<dbReference type="Proteomes" id="UP001642487">
    <property type="component" value="Chromosome 1"/>
</dbReference>
<protein>
    <submittedName>
        <fullName evidence="1">Uncharacterized protein</fullName>
    </submittedName>
</protein>
<sequence length="97" mass="10892">MLACESRGSQRISSLLFPSSGYWPTGIGQAFGRVLNSVSTKKGEIEGIEERGFLLEAPQWRFTSPGPPHHGRWNYNGLDLIWGSQITVLELEWSNEE</sequence>
<dbReference type="EMBL" id="OZ021735">
    <property type="protein sequence ID" value="CAK9309920.1"/>
    <property type="molecule type" value="Genomic_DNA"/>
</dbReference>